<dbReference type="GO" id="GO:0016491">
    <property type="term" value="F:oxidoreductase activity"/>
    <property type="evidence" value="ECO:0007669"/>
    <property type="project" value="UniProtKB-KW"/>
</dbReference>
<dbReference type="InterPro" id="IPR023210">
    <property type="entry name" value="NADP_OxRdtase_dom"/>
</dbReference>
<evidence type="ECO:0000256" key="1">
    <source>
        <dbReference type="ARBA" id="ARBA00023002"/>
    </source>
</evidence>
<dbReference type="PANTHER" id="PTHR43364:SF4">
    <property type="entry name" value="NAD(P)-LINKED OXIDOREDUCTASE SUPERFAMILY PROTEIN"/>
    <property type="match status" value="1"/>
</dbReference>
<dbReference type="EMBL" id="JAAAUY010002056">
    <property type="protein sequence ID" value="KAF9315706.1"/>
    <property type="molecule type" value="Genomic_DNA"/>
</dbReference>
<dbReference type="Gene3D" id="3.20.20.100">
    <property type="entry name" value="NADP-dependent oxidoreductase domain"/>
    <property type="match status" value="1"/>
</dbReference>
<proteinExistence type="predicted"/>
<dbReference type="Pfam" id="PF00248">
    <property type="entry name" value="Aldo_ket_red"/>
    <property type="match status" value="1"/>
</dbReference>
<dbReference type="CDD" id="cd19075">
    <property type="entry name" value="AKR_AKR7A1-5"/>
    <property type="match status" value="1"/>
</dbReference>
<gene>
    <name evidence="3" type="ORF">BG006_003702</name>
</gene>
<keyword evidence="4" id="KW-1185">Reference proteome</keyword>
<feature type="domain" description="NADP-dependent oxidoreductase" evidence="2">
    <location>
        <begin position="68"/>
        <end position="333"/>
    </location>
</feature>
<sequence length="363" mass="41107">PHHHSSSTLQQTPLSASDILQALQDGYRQNNTPNHSWSFALEITNPATSDYRVQGAKNTKPFLDLLESFGVLELDTARVYCDGDTEMVLGQVEGQPLSRFEVSTKVYPIEAGDHSPETLTRHLYKSLEALKVGKVKIFYLHAPDFFTPFEVTLKAVDDLYKEELFEEFGLSNFAAWQVALVHQICKFKGYIAPTVYQGWFNPLQRQVERELFPCLRELGIKFYAYNPIAGGFLTGNYTIDSQVKDGSRFDTKTVLGSYYREQYWTPLYFDAVKELKAAAAMHDIQLLDASIRWMNHHSGLGPNDGLIFGANDNIEDLRQNLVSAQTGGPLPKDLVTAFGAAWDKVKVANQTYFRRDVRYLRQG</sequence>
<comment type="caution">
    <text evidence="3">The sequence shown here is derived from an EMBL/GenBank/DDBJ whole genome shotgun (WGS) entry which is preliminary data.</text>
</comment>
<accession>A0A9P5S882</accession>
<name>A0A9P5S882_9FUNG</name>
<dbReference type="PANTHER" id="PTHR43364">
    <property type="entry name" value="NADH-SPECIFIC METHYLGLYOXAL REDUCTASE-RELATED"/>
    <property type="match status" value="1"/>
</dbReference>
<protein>
    <recommendedName>
        <fullName evidence="2">NADP-dependent oxidoreductase domain-containing protein</fullName>
    </recommendedName>
</protein>
<feature type="non-terminal residue" evidence="3">
    <location>
        <position position="1"/>
    </location>
</feature>
<dbReference type="SUPFAM" id="SSF51430">
    <property type="entry name" value="NAD(P)-linked oxidoreductase"/>
    <property type="match status" value="1"/>
</dbReference>
<evidence type="ECO:0000313" key="4">
    <source>
        <dbReference type="Proteomes" id="UP000696485"/>
    </source>
</evidence>
<organism evidence="3 4">
    <name type="scientific">Podila minutissima</name>
    <dbReference type="NCBI Taxonomy" id="64525"/>
    <lineage>
        <taxon>Eukaryota</taxon>
        <taxon>Fungi</taxon>
        <taxon>Fungi incertae sedis</taxon>
        <taxon>Mucoromycota</taxon>
        <taxon>Mortierellomycotina</taxon>
        <taxon>Mortierellomycetes</taxon>
        <taxon>Mortierellales</taxon>
        <taxon>Mortierellaceae</taxon>
        <taxon>Podila</taxon>
    </lineage>
</organism>
<keyword evidence="1" id="KW-0560">Oxidoreductase</keyword>
<evidence type="ECO:0000259" key="2">
    <source>
        <dbReference type="Pfam" id="PF00248"/>
    </source>
</evidence>
<evidence type="ECO:0000313" key="3">
    <source>
        <dbReference type="EMBL" id="KAF9315706.1"/>
    </source>
</evidence>
<dbReference type="InterPro" id="IPR036812">
    <property type="entry name" value="NAD(P)_OxRdtase_dom_sf"/>
</dbReference>
<dbReference type="Proteomes" id="UP000696485">
    <property type="component" value="Unassembled WGS sequence"/>
</dbReference>
<dbReference type="AlphaFoldDB" id="A0A9P5S882"/>
<reference evidence="3" key="1">
    <citation type="journal article" date="2020" name="Fungal Divers.">
        <title>Resolving the Mortierellaceae phylogeny through synthesis of multi-gene phylogenetics and phylogenomics.</title>
        <authorList>
            <person name="Vandepol N."/>
            <person name="Liber J."/>
            <person name="Desiro A."/>
            <person name="Na H."/>
            <person name="Kennedy M."/>
            <person name="Barry K."/>
            <person name="Grigoriev I.V."/>
            <person name="Miller A.N."/>
            <person name="O'Donnell K."/>
            <person name="Stajich J.E."/>
            <person name="Bonito G."/>
        </authorList>
    </citation>
    <scope>NUCLEOTIDE SEQUENCE</scope>
    <source>
        <strain evidence="3">NVP1</strain>
    </source>
</reference>
<dbReference type="InterPro" id="IPR050523">
    <property type="entry name" value="AKR_Detox_Biosynth"/>
</dbReference>